<accession>A0AC60PYJ9</accession>
<protein>
    <submittedName>
        <fullName evidence="1">Uncharacterized protein</fullName>
    </submittedName>
</protein>
<comment type="caution">
    <text evidence="1">The sequence shown here is derived from an EMBL/GenBank/DDBJ whole genome shotgun (WGS) entry which is preliminary data.</text>
</comment>
<name>A0AC60PYJ9_IXOPE</name>
<reference evidence="1 2" key="1">
    <citation type="journal article" date="2020" name="Cell">
        <title>Large-Scale Comparative Analyses of Tick Genomes Elucidate Their Genetic Diversity and Vector Capacities.</title>
        <authorList>
            <consortium name="Tick Genome and Microbiome Consortium (TIGMIC)"/>
            <person name="Jia N."/>
            <person name="Wang J."/>
            <person name="Shi W."/>
            <person name="Du L."/>
            <person name="Sun Y."/>
            <person name="Zhan W."/>
            <person name="Jiang J.F."/>
            <person name="Wang Q."/>
            <person name="Zhang B."/>
            <person name="Ji P."/>
            <person name="Bell-Sakyi L."/>
            <person name="Cui X.M."/>
            <person name="Yuan T.T."/>
            <person name="Jiang B.G."/>
            <person name="Yang W.F."/>
            <person name="Lam T.T."/>
            <person name="Chang Q.C."/>
            <person name="Ding S.J."/>
            <person name="Wang X.J."/>
            <person name="Zhu J.G."/>
            <person name="Ruan X.D."/>
            <person name="Zhao L."/>
            <person name="Wei J.T."/>
            <person name="Ye R.Z."/>
            <person name="Que T.C."/>
            <person name="Du C.H."/>
            <person name="Zhou Y.H."/>
            <person name="Cheng J.X."/>
            <person name="Dai P.F."/>
            <person name="Guo W.B."/>
            <person name="Han X.H."/>
            <person name="Huang E.J."/>
            <person name="Li L.F."/>
            <person name="Wei W."/>
            <person name="Gao Y.C."/>
            <person name="Liu J.Z."/>
            <person name="Shao H.Z."/>
            <person name="Wang X."/>
            <person name="Wang C.C."/>
            <person name="Yang T.C."/>
            <person name="Huo Q.B."/>
            <person name="Li W."/>
            <person name="Chen H.Y."/>
            <person name="Chen S.E."/>
            <person name="Zhou L.G."/>
            <person name="Ni X.B."/>
            <person name="Tian J.H."/>
            <person name="Sheng Y."/>
            <person name="Liu T."/>
            <person name="Pan Y.S."/>
            <person name="Xia L.Y."/>
            <person name="Li J."/>
            <person name="Zhao F."/>
            <person name="Cao W.C."/>
        </authorList>
    </citation>
    <scope>NUCLEOTIDE SEQUENCE [LARGE SCALE GENOMIC DNA]</scope>
    <source>
        <strain evidence="1">Iper-2018</strain>
    </source>
</reference>
<dbReference type="EMBL" id="JABSTQ010009814">
    <property type="protein sequence ID" value="KAG0425651.1"/>
    <property type="molecule type" value="Genomic_DNA"/>
</dbReference>
<dbReference type="Proteomes" id="UP000805193">
    <property type="component" value="Unassembled WGS sequence"/>
</dbReference>
<sequence>MDDRLTLANNRFGLRLFGVLSSTPDSNVFFSPYSVSTAMAMAYAGVRGEAQQELSQRLEFSAAGLSEEQVLDAYAQHTRRILLVQTNSTLKVANAAAVHGGLALLASYERTLSRSFYSELLNVDFANEADAAVAFINGWVRQRTQDKIDGIIDGKLDPNTRLMLLNAIYFKGAWNRQFNASLTEKGPFFNGGHAPVQVDVMTGTFDIPYGYFEDLQVDMAELPYRGLDFTMSILLPRHSNALEALKRNLTAELFQSMVSRLRERKVNVALPKFKLDTKYLLKEALQTLGIRKIFTSGSDWSGITADNLSAVSTVIHKAVVEVNEEGSVAAATTGIGIVAISLPPPPVEFRVNHPFLFFIRNTNTNDILFVGHINAL</sequence>
<organism evidence="1 2">
    <name type="scientific">Ixodes persulcatus</name>
    <name type="common">Taiga tick</name>
    <dbReference type="NCBI Taxonomy" id="34615"/>
    <lineage>
        <taxon>Eukaryota</taxon>
        <taxon>Metazoa</taxon>
        <taxon>Ecdysozoa</taxon>
        <taxon>Arthropoda</taxon>
        <taxon>Chelicerata</taxon>
        <taxon>Arachnida</taxon>
        <taxon>Acari</taxon>
        <taxon>Parasitiformes</taxon>
        <taxon>Ixodida</taxon>
        <taxon>Ixodoidea</taxon>
        <taxon>Ixodidae</taxon>
        <taxon>Ixodinae</taxon>
        <taxon>Ixodes</taxon>
    </lineage>
</organism>
<proteinExistence type="predicted"/>
<evidence type="ECO:0000313" key="1">
    <source>
        <dbReference type="EMBL" id="KAG0425651.1"/>
    </source>
</evidence>
<keyword evidence="2" id="KW-1185">Reference proteome</keyword>
<evidence type="ECO:0000313" key="2">
    <source>
        <dbReference type="Proteomes" id="UP000805193"/>
    </source>
</evidence>
<gene>
    <name evidence="1" type="ORF">HPB47_027204</name>
</gene>